<dbReference type="PROSITE" id="PS50164">
    <property type="entry name" value="GIY_YIG"/>
    <property type="match status" value="1"/>
</dbReference>
<dbReference type="Pfam" id="PF01541">
    <property type="entry name" value="GIY-YIG"/>
    <property type="match status" value="1"/>
</dbReference>
<evidence type="ECO:0000259" key="1">
    <source>
        <dbReference type="PROSITE" id="PS50164"/>
    </source>
</evidence>
<name>A0A930KHG9_9MICC</name>
<evidence type="ECO:0000313" key="2">
    <source>
        <dbReference type="EMBL" id="MBF1650828.1"/>
    </source>
</evidence>
<sequence>MPEDEWLLISAAQIIDTPANDWADVQVLDRFVPLFGRLIIKCKKGNTFSRYVFNLSKYLDQAIVREVLPCVYSGEKFEGYDRVHLPYHRLSDIFNGRILPTYYEALKKITGVYCLTDTHTGKLYIGSATGEEGVAQRWGNYLDSKHGGNKKLIELYKQKGAEYFEKYFTYTLLEYFGLSYDPVKIIEREQYWKRCFDTIKNGYNDN</sequence>
<organism evidence="2 3">
    <name type="scientific">Rothia dentocariosa</name>
    <dbReference type="NCBI Taxonomy" id="2047"/>
    <lineage>
        <taxon>Bacteria</taxon>
        <taxon>Bacillati</taxon>
        <taxon>Actinomycetota</taxon>
        <taxon>Actinomycetes</taxon>
        <taxon>Micrococcales</taxon>
        <taxon>Micrococcaceae</taxon>
        <taxon>Rothia</taxon>
    </lineage>
</organism>
<dbReference type="CDD" id="cd10446">
    <property type="entry name" value="GIY-YIG_unchar_1"/>
    <property type="match status" value="1"/>
</dbReference>
<dbReference type="Gene3D" id="3.40.1440.10">
    <property type="entry name" value="GIY-YIG endonuclease"/>
    <property type="match status" value="1"/>
</dbReference>
<accession>A0A930KHG9</accession>
<reference evidence="2" key="1">
    <citation type="submission" date="2020-04" db="EMBL/GenBank/DDBJ databases">
        <title>Deep metagenomics examines the oral microbiome during advanced dental caries in children, revealing novel taxa and co-occurrences with host molecules.</title>
        <authorList>
            <person name="Baker J.L."/>
            <person name="Morton J.T."/>
            <person name="Dinis M."/>
            <person name="Alvarez R."/>
            <person name="Tran N.C."/>
            <person name="Knight R."/>
            <person name="Edlund A."/>
        </authorList>
    </citation>
    <scope>NUCLEOTIDE SEQUENCE</scope>
    <source>
        <strain evidence="2">JCVI_47_bin.4</strain>
    </source>
</reference>
<dbReference type="EMBL" id="JABZXJ010000138">
    <property type="protein sequence ID" value="MBF1650828.1"/>
    <property type="molecule type" value="Genomic_DNA"/>
</dbReference>
<proteinExistence type="predicted"/>
<comment type="caution">
    <text evidence="2">The sequence shown here is derived from an EMBL/GenBank/DDBJ whole genome shotgun (WGS) entry which is preliminary data.</text>
</comment>
<dbReference type="AlphaFoldDB" id="A0A930KHG9"/>
<dbReference type="InterPro" id="IPR000305">
    <property type="entry name" value="GIY-YIG_endonuc"/>
</dbReference>
<feature type="domain" description="GIY-YIG" evidence="1">
    <location>
        <begin position="108"/>
        <end position="202"/>
    </location>
</feature>
<protein>
    <submittedName>
        <fullName evidence="2">GIY-YIG nuclease family protein</fullName>
    </submittedName>
</protein>
<evidence type="ECO:0000313" key="3">
    <source>
        <dbReference type="Proteomes" id="UP000769484"/>
    </source>
</evidence>
<dbReference type="SUPFAM" id="SSF82771">
    <property type="entry name" value="GIY-YIG endonuclease"/>
    <property type="match status" value="1"/>
</dbReference>
<gene>
    <name evidence="2" type="ORF">HXO56_12275</name>
</gene>
<dbReference type="InterPro" id="IPR035901">
    <property type="entry name" value="GIY-YIG_endonuc_sf"/>
</dbReference>
<dbReference type="Proteomes" id="UP000769484">
    <property type="component" value="Unassembled WGS sequence"/>
</dbReference>